<name>A0A0A9FAH0_ARUDO</name>
<dbReference type="EMBL" id="GBRH01189692">
    <property type="protein sequence ID" value="JAE08204.1"/>
    <property type="molecule type" value="Transcribed_RNA"/>
</dbReference>
<reference evidence="1" key="1">
    <citation type="submission" date="2014-09" db="EMBL/GenBank/DDBJ databases">
        <authorList>
            <person name="Magalhaes I.L.F."/>
            <person name="Oliveira U."/>
            <person name="Santos F.R."/>
            <person name="Vidigal T.H.D.A."/>
            <person name="Brescovit A.D."/>
            <person name="Santos A.J."/>
        </authorList>
    </citation>
    <scope>NUCLEOTIDE SEQUENCE</scope>
    <source>
        <tissue evidence="1">Shoot tissue taken approximately 20 cm above the soil surface</tissue>
    </source>
</reference>
<protein>
    <submittedName>
        <fullName evidence="1">Uncharacterized protein</fullName>
    </submittedName>
</protein>
<organism evidence="1">
    <name type="scientific">Arundo donax</name>
    <name type="common">Giant reed</name>
    <name type="synonym">Donax arundinaceus</name>
    <dbReference type="NCBI Taxonomy" id="35708"/>
    <lineage>
        <taxon>Eukaryota</taxon>
        <taxon>Viridiplantae</taxon>
        <taxon>Streptophyta</taxon>
        <taxon>Embryophyta</taxon>
        <taxon>Tracheophyta</taxon>
        <taxon>Spermatophyta</taxon>
        <taxon>Magnoliopsida</taxon>
        <taxon>Liliopsida</taxon>
        <taxon>Poales</taxon>
        <taxon>Poaceae</taxon>
        <taxon>PACMAD clade</taxon>
        <taxon>Arundinoideae</taxon>
        <taxon>Arundineae</taxon>
        <taxon>Arundo</taxon>
    </lineage>
</organism>
<accession>A0A0A9FAH0</accession>
<proteinExistence type="predicted"/>
<sequence length="42" mass="4845">MPWAEPLLPANPLVCLALYCYLPKINLKYFYTSSTKRSGHFP</sequence>
<reference evidence="1" key="2">
    <citation type="journal article" date="2015" name="Data Brief">
        <title>Shoot transcriptome of the giant reed, Arundo donax.</title>
        <authorList>
            <person name="Barrero R.A."/>
            <person name="Guerrero F.D."/>
            <person name="Moolhuijzen P."/>
            <person name="Goolsby J.A."/>
            <person name="Tidwell J."/>
            <person name="Bellgard S.E."/>
            <person name="Bellgard M.I."/>
        </authorList>
    </citation>
    <scope>NUCLEOTIDE SEQUENCE</scope>
    <source>
        <tissue evidence="1">Shoot tissue taken approximately 20 cm above the soil surface</tissue>
    </source>
</reference>
<dbReference type="AlphaFoldDB" id="A0A0A9FAH0"/>
<evidence type="ECO:0000313" key="1">
    <source>
        <dbReference type="EMBL" id="JAE08204.1"/>
    </source>
</evidence>